<dbReference type="InterPro" id="IPR011004">
    <property type="entry name" value="Trimer_LpxA-like_sf"/>
</dbReference>
<dbReference type="UniPathway" id="UPA00973"/>
<dbReference type="OrthoDB" id="9784739at2"/>
<dbReference type="PANTHER" id="PTHR43378">
    <property type="entry name" value="UDP-3-O-ACYLGLUCOSAMINE N-ACYLTRANSFERASE"/>
    <property type="match status" value="1"/>
</dbReference>
<comment type="similarity">
    <text evidence="7">Belongs to the transferase hexapeptide repeat family. LpxD subfamily.</text>
</comment>
<organism evidence="9 10">
    <name type="scientific">Desulfobacca acetoxidans (strain ATCC 700848 / DSM 11109 / ASRB2)</name>
    <dbReference type="NCBI Taxonomy" id="880072"/>
    <lineage>
        <taxon>Bacteria</taxon>
        <taxon>Pseudomonadati</taxon>
        <taxon>Thermodesulfobacteriota</taxon>
        <taxon>Desulfobaccia</taxon>
        <taxon>Desulfobaccales</taxon>
        <taxon>Desulfobaccaceae</taxon>
        <taxon>Desulfobacca</taxon>
    </lineage>
</organism>
<evidence type="ECO:0000256" key="2">
    <source>
        <dbReference type="ARBA" id="ARBA00022556"/>
    </source>
</evidence>
<dbReference type="Pfam" id="PF00132">
    <property type="entry name" value="Hexapep"/>
    <property type="match status" value="2"/>
</dbReference>
<accession>F2NIQ6</accession>
<dbReference type="PANTHER" id="PTHR43378:SF2">
    <property type="entry name" value="UDP-3-O-ACYLGLUCOSAMINE N-ACYLTRANSFERASE 1, MITOCHONDRIAL-RELATED"/>
    <property type="match status" value="1"/>
</dbReference>
<comment type="subunit">
    <text evidence="7">Homotrimer.</text>
</comment>
<dbReference type="HAMAP" id="MF_00523">
    <property type="entry name" value="LpxD"/>
    <property type="match status" value="1"/>
</dbReference>
<gene>
    <name evidence="7" type="primary">lpxD</name>
    <name evidence="9" type="ordered locus">Desac_2717</name>
</gene>
<dbReference type="EMBL" id="CP002629">
    <property type="protein sequence ID" value="AEB10531.1"/>
    <property type="molecule type" value="Genomic_DNA"/>
</dbReference>
<keyword evidence="4 7" id="KW-0677">Repeat</keyword>
<dbReference type="Pfam" id="PF04613">
    <property type="entry name" value="LpxD"/>
    <property type="match status" value="1"/>
</dbReference>
<keyword evidence="5 7" id="KW-0443">Lipid metabolism</keyword>
<dbReference type="STRING" id="880072.Desac_2717"/>
<dbReference type="KEGG" id="dao:Desac_2717"/>
<evidence type="ECO:0000256" key="7">
    <source>
        <dbReference type="HAMAP-Rule" id="MF_00523"/>
    </source>
</evidence>
<dbReference type="Pfam" id="PF14602">
    <property type="entry name" value="Hexapep_2"/>
    <property type="match status" value="2"/>
</dbReference>
<evidence type="ECO:0000256" key="4">
    <source>
        <dbReference type="ARBA" id="ARBA00022737"/>
    </source>
</evidence>
<dbReference type="AlphaFoldDB" id="F2NIQ6"/>
<dbReference type="GO" id="GO:0103118">
    <property type="term" value="F:UDP-3-O-[(3R)-3-hydroxyacyl]-glucosamine N-acyltransferase activity"/>
    <property type="evidence" value="ECO:0007669"/>
    <property type="project" value="UniProtKB-EC"/>
</dbReference>
<comment type="function">
    <text evidence="7">Catalyzes the N-acylation of UDP-3-O-acylglucosamine using 3-hydroxyacyl-ACP as the acyl donor. Is involved in the biosynthesis of lipid A, a phosphorylated glycolipid that anchors the lipopolysaccharide to the outer membrane of the cell.</text>
</comment>
<dbReference type="NCBIfam" id="NF002060">
    <property type="entry name" value="PRK00892.1"/>
    <property type="match status" value="1"/>
</dbReference>
<dbReference type="Gene3D" id="3.40.1390.10">
    <property type="entry name" value="MurE/MurF, N-terminal domain"/>
    <property type="match status" value="1"/>
</dbReference>
<dbReference type="InterPro" id="IPR001451">
    <property type="entry name" value="Hexapep"/>
</dbReference>
<keyword evidence="1 7" id="KW-0444">Lipid biosynthesis</keyword>
<feature type="active site" description="Proton acceptor" evidence="7">
    <location>
        <position position="237"/>
    </location>
</feature>
<dbReference type="eggNOG" id="COG1044">
    <property type="taxonomic scope" value="Bacteria"/>
</dbReference>
<evidence type="ECO:0000256" key="6">
    <source>
        <dbReference type="ARBA" id="ARBA00023315"/>
    </source>
</evidence>
<dbReference type="RefSeq" id="WP_013707640.1">
    <property type="nucleotide sequence ID" value="NC_015388.1"/>
</dbReference>
<dbReference type="Proteomes" id="UP000000483">
    <property type="component" value="Chromosome"/>
</dbReference>
<reference evidence="10" key="2">
    <citation type="submission" date="2011-03" db="EMBL/GenBank/DDBJ databases">
        <title>The complete genome of Desulfobacca acetoxidans DSM 11109.</title>
        <authorList>
            <consortium name="US DOE Joint Genome Institute (JGI-PGF)"/>
            <person name="Lucas S."/>
            <person name="Copeland A."/>
            <person name="Lapidus A."/>
            <person name="Bruce D."/>
            <person name="Goodwin L."/>
            <person name="Pitluck S."/>
            <person name="Peters L."/>
            <person name="Kyrpides N."/>
            <person name="Mavromatis K."/>
            <person name="Ivanova N."/>
            <person name="Ovchinnikova G."/>
            <person name="Teshima H."/>
            <person name="Detter J.C."/>
            <person name="Han C."/>
            <person name="Land M."/>
            <person name="Hauser L."/>
            <person name="Markowitz V."/>
            <person name="Cheng J.-F."/>
            <person name="Hugenholtz P."/>
            <person name="Woyke T."/>
            <person name="Wu D."/>
            <person name="Spring S."/>
            <person name="Schueler E."/>
            <person name="Brambilla E."/>
            <person name="Klenk H.-P."/>
            <person name="Eisen J.A."/>
        </authorList>
    </citation>
    <scope>NUCLEOTIDE SEQUENCE [LARGE SCALE GENOMIC DNA]</scope>
    <source>
        <strain evidence="10">ATCC 700848 / DSM 11109 / ASRB2</strain>
    </source>
</reference>
<comment type="pathway">
    <text evidence="7">Bacterial outer membrane biogenesis; LPS lipid A biosynthesis.</text>
</comment>
<dbReference type="EC" id="2.3.1.191" evidence="7"/>
<keyword evidence="2 7" id="KW-0441">Lipid A biosynthesis</keyword>
<dbReference type="CDD" id="cd03352">
    <property type="entry name" value="LbH_LpxD"/>
    <property type="match status" value="1"/>
</dbReference>
<evidence type="ECO:0000313" key="10">
    <source>
        <dbReference type="Proteomes" id="UP000000483"/>
    </source>
</evidence>
<keyword evidence="3 7" id="KW-0808">Transferase</keyword>
<dbReference type="GO" id="GO:0016020">
    <property type="term" value="C:membrane"/>
    <property type="evidence" value="ECO:0007669"/>
    <property type="project" value="GOC"/>
</dbReference>
<sequence length="344" mass="36360">MTKTLKELAQLVGGECRGPEDLPLSGINAIDQAGPHEITFVTRPKFARRVEQSRAGAFIVSPHLGHLGRPLLITDDPYLAYAKIAEVFAPPLWRWPGVSNQAYLGNACRLGEQVSIAPFVWIGDNVSLGDRAILLPGVVVGNGVSIGADVVLHPNVTIRDGCTIGNRVIIHGGAVIGADGFGFAPDRESFHKIPQLGSVVIEDDVEIGANCTIDRGALGDTRICRGVKIDNLVQVAHNVVIGENSIIVAQVGISGSTQVGRNVMLAGQVGLVGHITIGDGVRIGAQSGVSNSVPAGQTVMGSPVLPHGEFLRMITVQKKLPEMYNRIKVLEKQVAKLSLALAKE</sequence>
<dbReference type="Gene3D" id="2.160.10.10">
    <property type="entry name" value="Hexapeptide repeat proteins"/>
    <property type="match status" value="1"/>
</dbReference>
<dbReference type="NCBIfam" id="TIGR01853">
    <property type="entry name" value="lipid_A_lpxD"/>
    <property type="match status" value="1"/>
</dbReference>
<evidence type="ECO:0000259" key="8">
    <source>
        <dbReference type="Pfam" id="PF04613"/>
    </source>
</evidence>
<dbReference type="InterPro" id="IPR007691">
    <property type="entry name" value="LpxD"/>
</dbReference>
<dbReference type="InterPro" id="IPR018357">
    <property type="entry name" value="Hexapep_transf_CS"/>
</dbReference>
<evidence type="ECO:0000256" key="3">
    <source>
        <dbReference type="ARBA" id="ARBA00022679"/>
    </source>
</evidence>
<name>F2NIQ6_DESAR</name>
<keyword evidence="10" id="KW-1185">Reference proteome</keyword>
<feature type="domain" description="UDP-3-O-[3-hydroxymyristoyl] glucosamine N-acyltransferase non-repeat region" evidence="8">
    <location>
        <begin position="21"/>
        <end position="86"/>
    </location>
</feature>
<evidence type="ECO:0000256" key="1">
    <source>
        <dbReference type="ARBA" id="ARBA00022516"/>
    </source>
</evidence>
<evidence type="ECO:0000256" key="5">
    <source>
        <dbReference type="ARBA" id="ARBA00023098"/>
    </source>
</evidence>
<evidence type="ECO:0000313" key="9">
    <source>
        <dbReference type="EMBL" id="AEB10531.1"/>
    </source>
</evidence>
<dbReference type="GO" id="GO:0009245">
    <property type="term" value="P:lipid A biosynthetic process"/>
    <property type="evidence" value="ECO:0007669"/>
    <property type="project" value="UniProtKB-UniRule"/>
</dbReference>
<proteinExistence type="inferred from homology"/>
<reference evidence="9 10" key="1">
    <citation type="journal article" date="2011" name="Stand. Genomic Sci.">
        <title>Complete genome sequence of the acetate-degrading sulfate reducer Desulfobacca acetoxidans type strain (ASRB2).</title>
        <authorList>
            <person name="Goker M."/>
            <person name="Teshima H."/>
            <person name="Lapidus A."/>
            <person name="Nolan M."/>
            <person name="Lucas S."/>
            <person name="Hammon N."/>
            <person name="Deshpande S."/>
            <person name="Cheng J.F."/>
            <person name="Tapia R."/>
            <person name="Han C."/>
            <person name="Goodwin L."/>
            <person name="Pitluck S."/>
            <person name="Huntemann M."/>
            <person name="Liolios K."/>
            <person name="Ivanova N."/>
            <person name="Pagani I."/>
            <person name="Mavromatis K."/>
            <person name="Ovchinikova G."/>
            <person name="Pati A."/>
            <person name="Chen A."/>
            <person name="Palaniappan K."/>
            <person name="Land M."/>
            <person name="Hauser L."/>
            <person name="Brambilla E.M."/>
            <person name="Rohde M."/>
            <person name="Spring S."/>
            <person name="Detter J.C."/>
            <person name="Woyke T."/>
            <person name="Bristow J."/>
            <person name="Eisen J.A."/>
            <person name="Markowitz V."/>
            <person name="Hugenholtz P."/>
            <person name="Kyrpides N.C."/>
            <person name="Klenk H.P."/>
        </authorList>
    </citation>
    <scope>NUCLEOTIDE SEQUENCE [LARGE SCALE GENOMIC DNA]</scope>
    <source>
        <strain evidence="10">ATCC 700848 / DSM 11109 / ASRB2</strain>
    </source>
</reference>
<dbReference type="InterPro" id="IPR020573">
    <property type="entry name" value="UDP_GlcNAc_AcTrfase_non-rep"/>
</dbReference>
<dbReference type="SUPFAM" id="SSF51161">
    <property type="entry name" value="Trimeric LpxA-like enzymes"/>
    <property type="match status" value="1"/>
</dbReference>
<dbReference type="GO" id="GO:0016410">
    <property type="term" value="F:N-acyltransferase activity"/>
    <property type="evidence" value="ECO:0007669"/>
    <property type="project" value="InterPro"/>
</dbReference>
<dbReference type="HOGENOM" id="CLU_049865_0_0_7"/>
<keyword evidence="6 7" id="KW-0012">Acyltransferase</keyword>
<dbReference type="PROSITE" id="PS00101">
    <property type="entry name" value="HEXAPEP_TRANSFERASES"/>
    <property type="match status" value="2"/>
</dbReference>
<comment type="catalytic activity">
    <reaction evidence="7">
        <text>a UDP-3-O-[(3R)-3-hydroxyacyl]-alpha-D-glucosamine + a (3R)-hydroxyacyl-[ACP] = a UDP-2-N,3-O-bis[(3R)-3-hydroxyacyl]-alpha-D-glucosamine + holo-[ACP] + H(+)</text>
        <dbReference type="Rhea" id="RHEA:53836"/>
        <dbReference type="Rhea" id="RHEA-COMP:9685"/>
        <dbReference type="Rhea" id="RHEA-COMP:9945"/>
        <dbReference type="ChEBI" id="CHEBI:15378"/>
        <dbReference type="ChEBI" id="CHEBI:64479"/>
        <dbReference type="ChEBI" id="CHEBI:78827"/>
        <dbReference type="ChEBI" id="CHEBI:137740"/>
        <dbReference type="ChEBI" id="CHEBI:137748"/>
        <dbReference type="EC" id="2.3.1.191"/>
    </reaction>
</comment>
<protein>
    <recommendedName>
        <fullName evidence="7">UDP-3-O-acylglucosamine N-acyltransferase</fullName>
        <ecNumber evidence="7">2.3.1.191</ecNumber>
    </recommendedName>
</protein>